<keyword evidence="5 12" id="KW-0285">Flavoprotein</keyword>
<organism evidence="13 14">
    <name type="scientific">Thiorhodococcus fuscus</name>
    <dbReference type="NCBI Taxonomy" id="527200"/>
    <lineage>
        <taxon>Bacteria</taxon>
        <taxon>Pseudomonadati</taxon>
        <taxon>Pseudomonadota</taxon>
        <taxon>Gammaproteobacteria</taxon>
        <taxon>Chromatiales</taxon>
        <taxon>Chromatiaceae</taxon>
        <taxon>Thiorhodococcus</taxon>
    </lineage>
</organism>
<evidence type="ECO:0000313" key="13">
    <source>
        <dbReference type="EMBL" id="MFD2113927.1"/>
    </source>
</evidence>
<dbReference type="Proteomes" id="UP001597337">
    <property type="component" value="Unassembled WGS sequence"/>
</dbReference>
<comment type="catalytic activity">
    <reaction evidence="11 12">
        <text>L-threonyl-[protein] + FAD = FMN-L-threonyl-[protein] + AMP + H(+)</text>
        <dbReference type="Rhea" id="RHEA:36847"/>
        <dbReference type="Rhea" id="RHEA-COMP:11060"/>
        <dbReference type="Rhea" id="RHEA-COMP:11061"/>
        <dbReference type="ChEBI" id="CHEBI:15378"/>
        <dbReference type="ChEBI" id="CHEBI:30013"/>
        <dbReference type="ChEBI" id="CHEBI:57692"/>
        <dbReference type="ChEBI" id="CHEBI:74257"/>
        <dbReference type="ChEBI" id="CHEBI:456215"/>
        <dbReference type="EC" id="2.7.1.180"/>
    </reaction>
</comment>
<comment type="caution">
    <text evidence="13">The sequence shown here is derived from an EMBL/GenBank/DDBJ whole genome shotgun (WGS) entry which is preliminary data.</text>
</comment>
<keyword evidence="14" id="KW-1185">Reference proteome</keyword>
<keyword evidence="8 12" id="KW-0274">FAD</keyword>
<protein>
    <recommendedName>
        <fullName evidence="4 12">FAD:protein FMN transferase</fullName>
        <ecNumber evidence="3 12">2.7.1.180</ecNumber>
    </recommendedName>
    <alternativeName>
        <fullName evidence="10 12">Flavin transferase</fullName>
    </alternativeName>
</protein>
<evidence type="ECO:0000256" key="2">
    <source>
        <dbReference type="ARBA" id="ARBA00008282"/>
    </source>
</evidence>
<dbReference type="EC" id="2.7.1.180" evidence="3 12"/>
<sequence>MQHSSSPSTRTRATILTAAMLILAIALSACRERSPVIITQFSAFDSQVDVSLVGISKEQARLASDLIAQDFTYLEREWGAPNDGPMKRVNRLLPTGRPFIPPPSLLGLIRQCKLYESQSDGLFNPAIGKLTHLWGFDETRPRSHPPPSGDAIAQLVAAAPRVGQIEIEGLEVTGHNPALRLNLSAIAKSAAIDLAIEQLRDLGIRNAMIQAGGALRAIGDRSGQPWRIPIRRATGSGVFAILSIRGDEAVVTAAEYERDFLYEGVLYHAILDPRTGRPATGMRAVTVAHPRAETAAAAATALFIAGPSEWRRIATQMGIDHAILIDRQGRVHLTAEMAKRIQWVEDHNGVEVVRPKTRPPETDKAEI</sequence>
<dbReference type="GO" id="GO:0016740">
    <property type="term" value="F:transferase activity"/>
    <property type="evidence" value="ECO:0007669"/>
    <property type="project" value="UniProtKB-KW"/>
</dbReference>
<dbReference type="InterPro" id="IPR024932">
    <property type="entry name" value="ApbE"/>
</dbReference>
<dbReference type="PANTHER" id="PTHR30040:SF2">
    <property type="entry name" value="FAD:PROTEIN FMN TRANSFERASE"/>
    <property type="match status" value="1"/>
</dbReference>
<evidence type="ECO:0000256" key="11">
    <source>
        <dbReference type="ARBA" id="ARBA00048540"/>
    </source>
</evidence>
<evidence type="ECO:0000256" key="4">
    <source>
        <dbReference type="ARBA" id="ARBA00016337"/>
    </source>
</evidence>
<evidence type="ECO:0000256" key="9">
    <source>
        <dbReference type="ARBA" id="ARBA00022842"/>
    </source>
</evidence>
<keyword evidence="7 12" id="KW-0479">Metal-binding</keyword>
<evidence type="ECO:0000313" key="14">
    <source>
        <dbReference type="Proteomes" id="UP001597337"/>
    </source>
</evidence>
<dbReference type="EMBL" id="JBHUHX010000061">
    <property type="protein sequence ID" value="MFD2113927.1"/>
    <property type="molecule type" value="Genomic_DNA"/>
</dbReference>
<keyword evidence="9 12" id="KW-0460">Magnesium</keyword>
<dbReference type="PIRSF" id="PIRSF006268">
    <property type="entry name" value="ApbE"/>
    <property type="match status" value="1"/>
</dbReference>
<dbReference type="RefSeq" id="WP_386028761.1">
    <property type="nucleotide sequence ID" value="NZ_JBHUHX010000061.1"/>
</dbReference>
<evidence type="ECO:0000256" key="10">
    <source>
        <dbReference type="ARBA" id="ARBA00031306"/>
    </source>
</evidence>
<evidence type="ECO:0000256" key="6">
    <source>
        <dbReference type="ARBA" id="ARBA00022679"/>
    </source>
</evidence>
<evidence type="ECO:0000256" key="5">
    <source>
        <dbReference type="ARBA" id="ARBA00022630"/>
    </source>
</evidence>
<proteinExistence type="inferred from homology"/>
<evidence type="ECO:0000256" key="1">
    <source>
        <dbReference type="ARBA" id="ARBA00001946"/>
    </source>
</evidence>
<accession>A0ABW4YE67</accession>
<reference evidence="14" key="1">
    <citation type="journal article" date="2019" name="Int. J. Syst. Evol. Microbiol.">
        <title>The Global Catalogue of Microorganisms (GCM) 10K type strain sequencing project: providing services to taxonomists for standard genome sequencing and annotation.</title>
        <authorList>
            <consortium name="The Broad Institute Genomics Platform"/>
            <consortium name="The Broad Institute Genome Sequencing Center for Infectious Disease"/>
            <person name="Wu L."/>
            <person name="Ma J."/>
        </authorList>
    </citation>
    <scope>NUCLEOTIDE SEQUENCE [LARGE SCALE GENOMIC DNA]</scope>
    <source>
        <strain evidence="14">KACC 12597</strain>
    </source>
</reference>
<dbReference type="InterPro" id="IPR003374">
    <property type="entry name" value="ApbE-like_sf"/>
</dbReference>
<evidence type="ECO:0000256" key="12">
    <source>
        <dbReference type="PIRNR" id="PIRNR006268"/>
    </source>
</evidence>
<dbReference type="Pfam" id="PF02424">
    <property type="entry name" value="ApbE"/>
    <property type="match status" value="1"/>
</dbReference>
<dbReference type="Gene3D" id="3.10.520.10">
    <property type="entry name" value="ApbE-like domains"/>
    <property type="match status" value="1"/>
</dbReference>
<keyword evidence="6 12" id="KW-0808">Transferase</keyword>
<name>A0ABW4YE67_9GAMM</name>
<evidence type="ECO:0000256" key="7">
    <source>
        <dbReference type="ARBA" id="ARBA00022723"/>
    </source>
</evidence>
<dbReference type="SUPFAM" id="SSF143631">
    <property type="entry name" value="ApbE-like"/>
    <property type="match status" value="1"/>
</dbReference>
<dbReference type="PANTHER" id="PTHR30040">
    <property type="entry name" value="THIAMINE BIOSYNTHESIS LIPOPROTEIN APBE"/>
    <property type="match status" value="1"/>
</dbReference>
<comment type="cofactor">
    <cofactor evidence="1">
        <name>Mg(2+)</name>
        <dbReference type="ChEBI" id="CHEBI:18420"/>
    </cofactor>
</comment>
<comment type="similarity">
    <text evidence="2 12">Belongs to the ApbE family.</text>
</comment>
<evidence type="ECO:0000256" key="8">
    <source>
        <dbReference type="ARBA" id="ARBA00022827"/>
    </source>
</evidence>
<gene>
    <name evidence="13" type="ORF">ACFSJC_18930</name>
</gene>
<evidence type="ECO:0000256" key="3">
    <source>
        <dbReference type="ARBA" id="ARBA00011955"/>
    </source>
</evidence>